<dbReference type="GO" id="GO:0000156">
    <property type="term" value="F:phosphorelay response regulator activity"/>
    <property type="evidence" value="ECO:0007669"/>
    <property type="project" value="TreeGrafter"/>
</dbReference>
<keyword evidence="10" id="KW-1185">Reference proteome</keyword>
<dbReference type="SMART" id="SM00862">
    <property type="entry name" value="Trans_reg_C"/>
    <property type="match status" value="1"/>
</dbReference>
<dbReference type="PROSITE" id="PS50110">
    <property type="entry name" value="RESPONSE_REGULATORY"/>
    <property type="match status" value="1"/>
</dbReference>
<evidence type="ECO:0000313" key="9">
    <source>
        <dbReference type="EMBL" id="GGM24079.1"/>
    </source>
</evidence>
<dbReference type="Proteomes" id="UP000608890">
    <property type="component" value="Unassembled WGS sequence"/>
</dbReference>
<dbReference type="GO" id="GO:0005829">
    <property type="term" value="C:cytosol"/>
    <property type="evidence" value="ECO:0007669"/>
    <property type="project" value="TreeGrafter"/>
</dbReference>
<dbReference type="PANTHER" id="PTHR48111">
    <property type="entry name" value="REGULATOR OF RPOS"/>
    <property type="match status" value="1"/>
</dbReference>
<feature type="domain" description="OmpR/PhoB-type" evidence="8">
    <location>
        <begin position="140"/>
        <end position="239"/>
    </location>
</feature>
<feature type="region of interest" description="Disordered" evidence="6">
    <location>
        <begin position="241"/>
        <end position="274"/>
    </location>
</feature>
<reference evidence="9" key="1">
    <citation type="journal article" date="2014" name="Int. J. Syst. Evol. Microbiol.">
        <title>Complete genome sequence of Corynebacterium casei LMG S-19264T (=DSM 44701T), isolated from a smear-ripened cheese.</title>
        <authorList>
            <consortium name="US DOE Joint Genome Institute (JGI-PGF)"/>
            <person name="Walter F."/>
            <person name="Albersmeier A."/>
            <person name="Kalinowski J."/>
            <person name="Ruckert C."/>
        </authorList>
    </citation>
    <scope>NUCLEOTIDE SEQUENCE</scope>
    <source>
        <strain evidence="9">CGMCC 4.7312</strain>
    </source>
</reference>
<dbReference type="InterPro" id="IPR036388">
    <property type="entry name" value="WH-like_DNA-bd_sf"/>
</dbReference>
<name>A0A917TIW2_9ACTN</name>
<dbReference type="SUPFAM" id="SSF46894">
    <property type="entry name" value="C-terminal effector domain of the bipartite response regulators"/>
    <property type="match status" value="1"/>
</dbReference>
<evidence type="ECO:0000256" key="4">
    <source>
        <dbReference type="PROSITE-ProRule" id="PRU00169"/>
    </source>
</evidence>
<evidence type="ECO:0000256" key="5">
    <source>
        <dbReference type="PROSITE-ProRule" id="PRU01091"/>
    </source>
</evidence>
<organism evidence="9 10">
    <name type="scientific">Micromonospora sonchi</name>
    <dbReference type="NCBI Taxonomy" id="1763543"/>
    <lineage>
        <taxon>Bacteria</taxon>
        <taxon>Bacillati</taxon>
        <taxon>Actinomycetota</taxon>
        <taxon>Actinomycetes</taxon>
        <taxon>Micromonosporales</taxon>
        <taxon>Micromonosporaceae</taxon>
        <taxon>Micromonospora</taxon>
    </lineage>
</organism>
<accession>A0A917TIW2</accession>
<feature type="domain" description="Response regulatory" evidence="7">
    <location>
        <begin position="19"/>
        <end position="132"/>
    </location>
</feature>
<dbReference type="PANTHER" id="PTHR48111:SF40">
    <property type="entry name" value="PHOSPHATE REGULON TRANSCRIPTIONAL REGULATORY PROTEIN PHOB"/>
    <property type="match status" value="1"/>
</dbReference>
<comment type="caution">
    <text evidence="9">The sequence shown here is derived from an EMBL/GenBank/DDBJ whole genome shotgun (WGS) entry which is preliminary data.</text>
</comment>
<dbReference type="InterPro" id="IPR011006">
    <property type="entry name" value="CheY-like_superfamily"/>
</dbReference>
<evidence type="ECO:0000256" key="1">
    <source>
        <dbReference type="ARBA" id="ARBA00022553"/>
    </source>
</evidence>
<dbReference type="SUPFAM" id="SSF52172">
    <property type="entry name" value="CheY-like"/>
    <property type="match status" value="1"/>
</dbReference>
<evidence type="ECO:0000256" key="2">
    <source>
        <dbReference type="ARBA" id="ARBA00023012"/>
    </source>
</evidence>
<reference evidence="9" key="2">
    <citation type="submission" date="2020-09" db="EMBL/GenBank/DDBJ databases">
        <authorList>
            <person name="Sun Q."/>
            <person name="Zhou Y."/>
        </authorList>
    </citation>
    <scope>NUCLEOTIDE SEQUENCE</scope>
    <source>
        <strain evidence="9">CGMCC 4.7312</strain>
    </source>
</reference>
<evidence type="ECO:0000259" key="7">
    <source>
        <dbReference type="PROSITE" id="PS50110"/>
    </source>
</evidence>
<dbReference type="PROSITE" id="PS51755">
    <property type="entry name" value="OMPR_PHOB"/>
    <property type="match status" value="1"/>
</dbReference>
<dbReference type="AlphaFoldDB" id="A0A917TIW2"/>
<dbReference type="InterPro" id="IPR039420">
    <property type="entry name" value="WalR-like"/>
</dbReference>
<dbReference type="CDD" id="cd00383">
    <property type="entry name" value="trans_reg_C"/>
    <property type="match status" value="1"/>
</dbReference>
<proteinExistence type="predicted"/>
<evidence type="ECO:0000256" key="6">
    <source>
        <dbReference type="SAM" id="MobiDB-lite"/>
    </source>
</evidence>
<protein>
    <submittedName>
        <fullName evidence="9">DNA-binding response regulator</fullName>
    </submittedName>
</protein>
<dbReference type="InterPro" id="IPR001867">
    <property type="entry name" value="OmpR/PhoB-type_DNA-bd"/>
</dbReference>
<gene>
    <name evidence="9" type="ORF">GCM10011608_06140</name>
</gene>
<feature type="DNA-binding region" description="OmpR/PhoB-type" evidence="5">
    <location>
        <begin position="140"/>
        <end position="239"/>
    </location>
</feature>
<keyword evidence="3 5" id="KW-0238">DNA-binding</keyword>
<keyword evidence="1" id="KW-0597">Phosphoprotein</keyword>
<comment type="caution">
    <text evidence="4">Lacks conserved residue(s) required for the propagation of feature annotation.</text>
</comment>
<feature type="compositionally biased region" description="Basic and acidic residues" evidence="6">
    <location>
        <begin position="244"/>
        <end position="264"/>
    </location>
</feature>
<dbReference type="Pfam" id="PF00486">
    <property type="entry name" value="Trans_reg_C"/>
    <property type="match status" value="1"/>
</dbReference>
<dbReference type="InterPro" id="IPR001789">
    <property type="entry name" value="Sig_transdc_resp-reg_receiver"/>
</dbReference>
<dbReference type="GO" id="GO:0006355">
    <property type="term" value="P:regulation of DNA-templated transcription"/>
    <property type="evidence" value="ECO:0007669"/>
    <property type="project" value="InterPro"/>
</dbReference>
<dbReference type="GO" id="GO:0000976">
    <property type="term" value="F:transcription cis-regulatory region binding"/>
    <property type="evidence" value="ECO:0007669"/>
    <property type="project" value="TreeGrafter"/>
</dbReference>
<evidence type="ECO:0000259" key="8">
    <source>
        <dbReference type="PROSITE" id="PS51755"/>
    </source>
</evidence>
<sequence length="274" mass="29420">MNNLVEATRGDHRADGRFVLLVVDDDESVGAALVTQLAEHRVRGHHYPHAAEALLAAGALQPDAAVVAAGLTTMSSIELVRLLAGRAGIPTVVGVGDDDGGIAAAGLKAGATAGVRRPYRAEEVLPILRAIRPETAAALDPPIELGGLRVDPSTFEVRLHGRTMALPLKEFRLLYFFMSHAERTVTREQLLAAVWGGISDDTSNTLTVHIKRLRRRLALDGGQAPVIVTVRGLGYRFVPATRSAEQDEDRRPDERTEHGTRDHLAQTVGGQPDP</sequence>
<dbReference type="GO" id="GO:0032993">
    <property type="term" value="C:protein-DNA complex"/>
    <property type="evidence" value="ECO:0007669"/>
    <property type="project" value="TreeGrafter"/>
</dbReference>
<keyword evidence="2" id="KW-0902">Two-component regulatory system</keyword>
<dbReference type="Gene3D" id="1.10.10.10">
    <property type="entry name" value="Winged helix-like DNA-binding domain superfamily/Winged helix DNA-binding domain"/>
    <property type="match status" value="1"/>
</dbReference>
<dbReference type="InterPro" id="IPR016032">
    <property type="entry name" value="Sig_transdc_resp-reg_C-effctor"/>
</dbReference>
<dbReference type="Gene3D" id="3.40.50.2300">
    <property type="match status" value="1"/>
</dbReference>
<evidence type="ECO:0000256" key="3">
    <source>
        <dbReference type="ARBA" id="ARBA00023125"/>
    </source>
</evidence>
<evidence type="ECO:0000313" key="10">
    <source>
        <dbReference type="Proteomes" id="UP000608890"/>
    </source>
</evidence>
<dbReference type="EMBL" id="BMNB01000002">
    <property type="protein sequence ID" value="GGM24079.1"/>
    <property type="molecule type" value="Genomic_DNA"/>
</dbReference>